<dbReference type="AlphaFoldDB" id="A0A1B2J977"/>
<organism evidence="2 3">
    <name type="scientific">Komagataella pastoris</name>
    <name type="common">Yeast</name>
    <name type="synonym">Pichia pastoris</name>
    <dbReference type="NCBI Taxonomy" id="4922"/>
    <lineage>
        <taxon>Eukaryota</taxon>
        <taxon>Fungi</taxon>
        <taxon>Dikarya</taxon>
        <taxon>Ascomycota</taxon>
        <taxon>Saccharomycotina</taxon>
        <taxon>Pichiomycetes</taxon>
        <taxon>Pichiales</taxon>
        <taxon>Pichiaceae</taxon>
        <taxon>Komagataella</taxon>
    </lineage>
</organism>
<dbReference type="InterPro" id="IPR016040">
    <property type="entry name" value="NAD(P)-bd_dom"/>
</dbReference>
<dbReference type="OrthoDB" id="275457at2759"/>
<evidence type="ECO:0000259" key="1">
    <source>
        <dbReference type="Pfam" id="PF13460"/>
    </source>
</evidence>
<dbReference type="InterPro" id="IPR051207">
    <property type="entry name" value="ComplexI_NDUFA9_subunit"/>
</dbReference>
<proteinExistence type="predicted"/>
<dbReference type="EMBL" id="CP014584">
    <property type="protein sequence ID" value="ANZ74318.1"/>
    <property type="molecule type" value="Genomic_DNA"/>
</dbReference>
<keyword evidence="3" id="KW-1185">Reference proteome</keyword>
<reference evidence="2 3" key="1">
    <citation type="submission" date="2016-02" db="EMBL/GenBank/DDBJ databases">
        <title>Comparative genomic and transcriptomic foundation for Pichia pastoris.</title>
        <authorList>
            <person name="Love K.R."/>
            <person name="Shah K.A."/>
            <person name="Whittaker C.A."/>
            <person name="Wu J."/>
            <person name="Bartlett M.C."/>
            <person name="Ma D."/>
            <person name="Leeson R.L."/>
            <person name="Priest M."/>
            <person name="Young S.K."/>
            <person name="Love J.C."/>
        </authorList>
    </citation>
    <scope>NUCLEOTIDE SEQUENCE [LARGE SCALE GENOMIC DNA]</scope>
    <source>
        <strain evidence="2 3">ATCC 28485</strain>
    </source>
</reference>
<dbReference type="GO" id="GO:0005739">
    <property type="term" value="C:mitochondrion"/>
    <property type="evidence" value="ECO:0007669"/>
    <property type="project" value="TreeGrafter"/>
</dbReference>
<dbReference type="InterPro" id="IPR036291">
    <property type="entry name" value="NAD(P)-bd_dom_sf"/>
</dbReference>
<dbReference type="Proteomes" id="UP000094565">
    <property type="component" value="Chromosome 1"/>
</dbReference>
<protein>
    <submittedName>
        <fullName evidence="2">BA75_00427T0</fullName>
    </submittedName>
</protein>
<dbReference type="CDD" id="cd05271">
    <property type="entry name" value="NDUFA9_like_SDR_a"/>
    <property type="match status" value="1"/>
</dbReference>
<feature type="domain" description="NAD(P)-binding" evidence="1">
    <location>
        <begin position="46"/>
        <end position="191"/>
    </location>
</feature>
<dbReference type="PANTHER" id="PTHR12126">
    <property type="entry name" value="NADH-UBIQUINONE OXIDOREDUCTASE 39 KDA SUBUNIT-RELATED"/>
    <property type="match status" value="1"/>
</dbReference>
<dbReference type="Gene3D" id="3.40.50.720">
    <property type="entry name" value="NAD(P)-binding Rossmann-like Domain"/>
    <property type="match status" value="1"/>
</dbReference>
<dbReference type="SUPFAM" id="SSF51735">
    <property type="entry name" value="NAD(P)-binding Rossmann-fold domains"/>
    <property type="match status" value="1"/>
</dbReference>
<evidence type="ECO:0000313" key="3">
    <source>
        <dbReference type="Proteomes" id="UP000094565"/>
    </source>
</evidence>
<accession>A0A1B2J977</accession>
<dbReference type="PANTHER" id="PTHR12126:SF11">
    <property type="entry name" value="NADH DEHYDROGENASE [UBIQUINONE] 1 ALPHA SUBCOMPLEX SUBUNIT 9, MITOCHONDRIAL"/>
    <property type="match status" value="1"/>
</dbReference>
<sequence>MFRQARFVSTFPLKSDINITKSGKTLLSVGQGGRSSRTGFTATVFGGTGFLGRVIVSKLAKHGTNVVVPFRNDRARRQLKVNGDLGVVNFVEFDIRNLKSIEDSVKYSDIVINLIGTEHFSKNFSIEDVNIGAAERIAKASKEAGVSRFIHVSSYNADPSSSSDFYSTKGIGEQVVRDSFGPDATIVRPAPMYFRNSPFLNELLQIKALGGNVIFKKEVYPVHALQVGEAIERIAFDDATAGQTYELFGKERYSKKELREMIKHIIHIGQRGYYPYSAGFYLPAPEPFLYAFALIRQYISSQPRFNVDQLKRSHINQEIDQSAKTFTDLGMVPDELSEYLYRYIKPHISYTSQTQNRTVYSKEDIEKLRDYVNTPNDSFNLFNV</sequence>
<name>A0A1B2J977_PICPA</name>
<gene>
    <name evidence="2" type="ORF">ATY40_BA7500427</name>
</gene>
<evidence type="ECO:0000313" key="2">
    <source>
        <dbReference type="EMBL" id="ANZ74318.1"/>
    </source>
</evidence>
<dbReference type="GO" id="GO:0044877">
    <property type="term" value="F:protein-containing complex binding"/>
    <property type="evidence" value="ECO:0007669"/>
    <property type="project" value="TreeGrafter"/>
</dbReference>
<dbReference type="Pfam" id="PF13460">
    <property type="entry name" value="NAD_binding_10"/>
    <property type="match status" value="1"/>
</dbReference>